<gene>
    <name evidence="2" type="ORF">GBAR_LOCUS26317</name>
</gene>
<dbReference type="EMBL" id="CASHTH010003663">
    <property type="protein sequence ID" value="CAI8047602.1"/>
    <property type="molecule type" value="Genomic_DNA"/>
</dbReference>
<protein>
    <submittedName>
        <fullName evidence="2">Uncharacterized protein</fullName>
    </submittedName>
</protein>
<evidence type="ECO:0000313" key="2">
    <source>
        <dbReference type="EMBL" id="CAI8047602.1"/>
    </source>
</evidence>
<feature type="compositionally biased region" description="Basic and acidic residues" evidence="1">
    <location>
        <begin position="70"/>
        <end position="81"/>
    </location>
</feature>
<accession>A0AA35TIA2</accession>
<evidence type="ECO:0000256" key="1">
    <source>
        <dbReference type="SAM" id="MobiDB-lite"/>
    </source>
</evidence>
<comment type="caution">
    <text evidence="2">The sequence shown here is derived from an EMBL/GenBank/DDBJ whole genome shotgun (WGS) entry which is preliminary data.</text>
</comment>
<proteinExistence type="predicted"/>
<feature type="region of interest" description="Disordered" evidence="1">
    <location>
        <begin position="70"/>
        <end position="92"/>
    </location>
</feature>
<evidence type="ECO:0000313" key="3">
    <source>
        <dbReference type="Proteomes" id="UP001174909"/>
    </source>
</evidence>
<name>A0AA35TIA2_GEOBA</name>
<sequence>VKRGELWVAAGGGDYTGQAPACRHRAGRPFRGHRFRDRLRPDQRSDRCPAVSHPAFADREERTACTMDSASHRFDRQDHHCPPGAPGPADRLPLRHRHATDRPGDACILGYRPIMRVRLPRGVAGRDRAEKSALTARHPGAGQGLCLLQSSRRFTVRSPG</sequence>
<dbReference type="AlphaFoldDB" id="A0AA35TIA2"/>
<keyword evidence="3" id="KW-1185">Reference proteome</keyword>
<dbReference type="Proteomes" id="UP001174909">
    <property type="component" value="Unassembled WGS sequence"/>
</dbReference>
<reference evidence="2" key="1">
    <citation type="submission" date="2023-03" db="EMBL/GenBank/DDBJ databases">
        <authorList>
            <person name="Steffen K."/>
            <person name="Cardenas P."/>
        </authorList>
    </citation>
    <scope>NUCLEOTIDE SEQUENCE</scope>
</reference>
<feature type="non-terminal residue" evidence="2">
    <location>
        <position position="1"/>
    </location>
</feature>
<organism evidence="2 3">
    <name type="scientific">Geodia barretti</name>
    <name type="common">Barrett's horny sponge</name>
    <dbReference type="NCBI Taxonomy" id="519541"/>
    <lineage>
        <taxon>Eukaryota</taxon>
        <taxon>Metazoa</taxon>
        <taxon>Porifera</taxon>
        <taxon>Demospongiae</taxon>
        <taxon>Heteroscleromorpha</taxon>
        <taxon>Tetractinellida</taxon>
        <taxon>Astrophorina</taxon>
        <taxon>Geodiidae</taxon>
        <taxon>Geodia</taxon>
    </lineage>
</organism>